<feature type="region of interest" description="Disordered" evidence="1">
    <location>
        <begin position="293"/>
        <end position="363"/>
    </location>
</feature>
<proteinExistence type="predicted"/>
<feature type="region of interest" description="Disordered" evidence="1">
    <location>
        <begin position="92"/>
        <end position="171"/>
    </location>
</feature>
<reference evidence="2 3" key="1">
    <citation type="submission" date="2014-04" db="EMBL/GenBank/DDBJ databases">
        <authorList>
            <consortium name="International Citrus Genome Consortium"/>
            <person name="Gmitter F."/>
            <person name="Chen C."/>
            <person name="Farmerie W."/>
            <person name="Harkins T."/>
            <person name="Desany B."/>
            <person name="Mohiuddin M."/>
            <person name="Kodira C."/>
            <person name="Borodovsky M."/>
            <person name="Lomsadze A."/>
            <person name="Burns P."/>
            <person name="Jenkins J."/>
            <person name="Prochnik S."/>
            <person name="Shu S."/>
            <person name="Chapman J."/>
            <person name="Pitluck S."/>
            <person name="Schmutz J."/>
            <person name="Rokhsar D."/>
        </authorList>
    </citation>
    <scope>NUCLEOTIDE SEQUENCE</scope>
</reference>
<feature type="compositionally biased region" description="Basic and acidic residues" evidence="1">
    <location>
        <begin position="314"/>
        <end position="330"/>
    </location>
</feature>
<evidence type="ECO:0000256" key="1">
    <source>
        <dbReference type="SAM" id="MobiDB-lite"/>
    </source>
</evidence>
<protein>
    <submittedName>
        <fullName evidence="2">Uncharacterized protein</fullName>
    </submittedName>
</protein>
<dbReference type="AlphaFoldDB" id="A0A067EDT6"/>
<name>A0A067EDT6_CITSI</name>
<feature type="region of interest" description="Disordered" evidence="1">
    <location>
        <begin position="193"/>
        <end position="280"/>
    </location>
</feature>
<feature type="compositionally biased region" description="Basic and acidic residues" evidence="1">
    <location>
        <begin position="125"/>
        <end position="171"/>
    </location>
</feature>
<keyword evidence="3" id="KW-1185">Reference proteome</keyword>
<feature type="compositionally biased region" description="Basic and acidic residues" evidence="1">
    <location>
        <begin position="341"/>
        <end position="356"/>
    </location>
</feature>
<organism evidence="2 3">
    <name type="scientific">Citrus sinensis</name>
    <name type="common">Sweet orange</name>
    <name type="synonym">Citrus aurantium var. sinensis</name>
    <dbReference type="NCBI Taxonomy" id="2711"/>
    <lineage>
        <taxon>Eukaryota</taxon>
        <taxon>Viridiplantae</taxon>
        <taxon>Streptophyta</taxon>
        <taxon>Embryophyta</taxon>
        <taxon>Tracheophyta</taxon>
        <taxon>Spermatophyta</taxon>
        <taxon>Magnoliopsida</taxon>
        <taxon>eudicotyledons</taxon>
        <taxon>Gunneridae</taxon>
        <taxon>Pentapetalae</taxon>
        <taxon>rosids</taxon>
        <taxon>malvids</taxon>
        <taxon>Sapindales</taxon>
        <taxon>Rutaceae</taxon>
        <taxon>Aurantioideae</taxon>
        <taxon>Citrus</taxon>
    </lineage>
</organism>
<sequence>MASYGYPSKAYPAYNDLTPWVNYGDKIRYAPDHVCKPVVVDADGRKHPVVSYTPSNSAETRGPFTCCQWYGHSSPEHGHGNTGYGHVKDTPFVNGYKHSSPEHGHGNPGYGHVDDKWYRSSNPDPGRDKWYRSSSPDDGRDKWNRSSSPDDDRDKWQRSSSPDHHGRPHKVKEFLTKVQTEASLPKRFGLLSPSVWRRSPDSTGHHGHGPGNGNTGYGDYSDKSSKDGHKPSVRNGDYDNYYHNNGSRTEPTVTNSGGWTRPTRAGWGVPPDASLSSPTNDINTAVRYLQEGARPTSVTTAPQSRVTVPITTGPRRDDYGQTIDSREAARRYGNLGSSPVPEERYTGTIDSREAARKYRGTTV</sequence>
<accession>A0A067EDT6</accession>
<evidence type="ECO:0000313" key="2">
    <source>
        <dbReference type="EMBL" id="KDO53349.1"/>
    </source>
</evidence>
<feature type="compositionally biased region" description="Polar residues" evidence="1">
    <location>
        <begin position="296"/>
        <end position="310"/>
    </location>
</feature>
<feature type="compositionally biased region" description="Basic and acidic residues" evidence="1">
    <location>
        <begin position="220"/>
        <end position="230"/>
    </location>
</feature>
<dbReference type="Proteomes" id="UP000027120">
    <property type="component" value="Unassembled WGS sequence"/>
</dbReference>
<dbReference type="EMBL" id="KK785016">
    <property type="protein sequence ID" value="KDO53349.1"/>
    <property type="molecule type" value="Genomic_DNA"/>
</dbReference>
<evidence type="ECO:0000313" key="3">
    <source>
        <dbReference type="Proteomes" id="UP000027120"/>
    </source>
</evidence>
<feature type="compositionally biased region" description="Polar residues" evidence="1">
    <location>
        <begin position="247"/>
        <end position="258"/>
    </location>
</feature>
<gene>
    <name evidence="2" type="ORF">CISIN_1g043550mg</name>
</gene>